<name>A0A8H5H594_9AGAR</name>
<dbReference type="Proteomes" id="UP000565441">
    <property type="component" value="Unassembled WGS sequence"/>
</dbReference>
<comment type="caution">
    <text evidence="2">The sequence shown here is derived from an EMBL/GenBank/DDBJ whole genome shotgun (WGS) entry which is preliminary data.</text>
</comment>
<sequence length="73" mass="7619">MSQTAFVLTGIASTVLNGYLAPVHRFGHARCRSDFTGSLKPPLPDALLAGKDDGSSSATEPTTMAPRARSMAI</sequence>
<accession>A0A8H5H594</accession>
<reference evidence="2 3" key="1">
    <citation type="journal article" date="2020" name="ISME J.">
        <title>Uncovering the hidden diversity of litter-decomposition mechanisms in mushroom-forming fungi.</title>
        <authorList>
            <person name="Floudas D."/>
            <person name="Bentzer J."/>
            <person name="Ahren D."/>
            <person name="Johansson T."/>
            <person name="Persson P."/>
            <person name="Tunlid A."/>
        </authorList>
    </citation>
    <scope>NUCLEOTIDE SEQUENCE [LARGE SCALE GENOMIC DNA]</scope>
    <source>
        <strain evidence="2 3">CBS 661.87</strain>
    </source>
</reference>
<keyword evidence="3" id="KW-1185">Reference proteome</keyword>
<dbReference type="EMBL" id="JAACJP010000026">
    <property type="protein sequence ID" value="KAF5376963.1"/>
    <property type="molecule type" value="Genomic_DNA"/>
</dbReference>
<organism evidence="2 3">
    <name type="scientific">Tricholomella constricta</name>
    <dbReference type="NCBI Taxonomy" id="117010"/>
    <lineage>
        <taxon>Eukaryota</taxon>
        <taxon>Fungi</taxon>
        <taxon>Dikarya</taxon>
        <taxon>Basidiomycota</taxon>
        <taxon>Agaricomycotina</taxon>
        <taxon>Agaricomycetes</taxon>
        <taxon>Agaricomycetidae</taxon>
        <taxon>Agaricales</taxon>
        <taxon>Tricholomatineae</taxon>
        <taxon>Lyophyllaceae</taxon>
        <taxon>Tricholomella</taxon>
    </lineage>
</organism>
<gene>
    <name evidence="2" type="ORF">D9615_007230</name>
</gene>
<evidence type="ECO:0000313" key="2">
    <source>
        <dbReference type="EMBL" id="KAF5376963.1"/>
    </source>
</evidence>
<evidence type="ECO:0000256" key="1">
    <source>
        <dbReference type="SAM" id="MobiDB-lite"/>
    </source>
</evidence>
<proteinExistence type="predicted"/>
<dbReference type="AlphaFoldDB" id="A0A8H5H594"/>
<feature type="region of interest" description="Disordered" evidence="1">
    <location>
        <begin position="46"/>
        <end position="73"/>
    </location>
</feature>
<protein>
    <submittedName>
        <fullName evidence="2">Uncharacterized protein</fullName>
    </submittedName>
</protein>
<evidence type="ECO:0000313" key="3">
    <source>
        <dbReference type="Proteomes" id="UP000565441"/>
    </source>
</evidence>